<comment type="caution">
    <text evidence="3">The sequence shown here is derived from an EMBL/GenBank/DDBJ whole genome shotgun (WGS) entry which is preliminary data.</text>
</comment>
<dbReference type="SUPFAM" id="SSF52540">
    <property type="entry name" value="P-loop containing nucleoside triphosphate hydrolases"/>
    <property type="match status" value="1"/>
</dbReference>
<protein>
    <recommendedName>
        <fullName evidence="2">Helicase ATP-binding domain-containing protein</fullName>
    </recommendedName>
</protein>
<dbReference type="EMBL" id="ASPP01006767">
    <property type="protein sequence ID" value="ETO28268.1"/>
    <property type="molecule type" value="Genomic_DNA"/>
</dbReference>
<organism evidence="3 4">
    <name type="scientific">Reticulomyxa filosa</name>
    <dbReference type="NCBI Taxonomy" id="46433"/>
    <lineage>
        <taxon>Eukaryota</taxon>
        <taxon>Sar</taxon>
        <taxon>Rhizaria</taxon>
        <taxon>Retaria</taxon>
        <taxon>Foraminifera</taxon>
        <taxon>Monothalamids</taxon>
        <taxon>Reticulomyxidae</taxon>
        <taxon>Reticulomyxa</taxon>
    </lineage>
</organism>
<gene>
    <name evidence="3" type="ORF">RFI_08864</name>
</gene>
<dbReference type="Gene3D" id="3.40.50.300">
    <property type="entry name" value="P-loop containing nucleotide triphosphate hydrolases"/>
    <property type="match status" value="2"/>
</dbReference>
<feature type="compositionally biased region" description="Basic residues" evidence="1">
    <location>
        <begin position="457"/>
        <end position="470"/>
    </location>
</feature>
<feature type="compositionally biased region" description="Basic residues" evidence="1">
    <location>
        <begin position="493"/>
        <end position="521"/>
    </location>
</feature>
<dbReference type="GO" id="GO:0003677">
    <property type="term" value="F:DNA binding"/>
    <property type="evidence" value="ECO:0007669"/>
    <property type="project" value="InterPro"/>
</dbReference>
<dbReference type="InterPro" id="IPR014001">
    <property type="entry name" value="Helicase_ATP-bd"/>
</dbReference>
<dbReference type="InterPro" id="IPR027417">
    <property type="entry name" value="P-loop_NTPase"/>
</dbReference>
<dbReference type="Proteomes" id="UP000023152">
    <property type="component" value="Unassembled WGS sequence"/>
</dbReference>
<dbReference type="GO" id="GO:0016787">
    <property type="term" value="F:hydrolase activity"/>
    <property type="evidence" value="ECO:0007669"/>
    <property type="project" value="InterPro"/>
</dbReference>
<dbReference type="AlphaFoldDB" id="X6NQS4"/>
<feature type="compositionally biased region" description="Basic residues" evidence="1">
    <location>
        <begin position="531"/>
        <end position="541"/>
    </location>
</feature>
<feature type="region of interest" description="Disordered" evidence="1">
    <location>
        <begin position="451"/>
        <end position="541"/>
    </location>
</feature>
<name>X6NQS4_RETFI</name>
<evidence type="ECO:0000259" key="2">
    <source>
        <dbReference type="PROSITE" id="PS51192"/>
    </source>
</evidence>
<dbReference type="OMA" id="ASYHEAT"/>
<dbReference type="Pfam" id="PF04851">
    <property type="entry name" value="ResIII"/>
    <property type="match status" value="1"/>
</dbReference>
<dbReference type="OrthoDB" id="415889at2759"/>
<accession>X6NQS4</accession>
<feature type="domain" description="Helicase ATP-binding" evidence="2">
    <location>
        <begin position="36"/>
        <end position="194"/>
    </location>
</feature>
<dbReference type="InterPro" id="IPR006935">
    <property type="entry name" value="Helicase/UvrB_N"/>
</dbReference>
<evidence type="ECO:0000313" key="4">
    <source>
        <dbReference type="Proteomes" id="UP000023152"/>
    </source>
</evidence>
<keyword evidence="4" id="KW-1185">Reference proteome</keyword>
<evidence type="ECO:0000313" key="3">
    <source>
        <dbReference type="EMBL" id="ETO28268.1"/>
    </source>
</evidence>
<reference evidence="3 4" key="1">
    <citation type="journal article" date="2013" name="Curr. Biol.">
        <title>The Genome of the Foraminiferan Reticulomyxa filosa.</title>
        <authorList>
            <person name="Glockner G."/>
            <person name="Hulsmann N."/>
            <person name="Schleicher M."/>
            <person name="Noegel A.A."/>
            <person name="Eichinger L."/>
            <person name="Gallinger C."/>
            <person name="Pawlowski J."/>
            <person name="Sierra R."/>
            <person name="Euteneuer U."/>
            <person name="Pillet L."/>
            <person name="Moustafa A."/>
            <person name="Platzer M."/>
            <person name="Groth M."/>
            <person name="Szafranski K."/>
            <person name="Schliwa M."/>
        </authorList>
    </citation>
    <scope>NUCLEOTIDE SEQUENCE [LARGE SCALE GENOMIC DNA]</scope>
</reference>
<dbReference type="PROSITE" id="PS51192">
    <property type="entry name" value="HELICASE_ATP_BIND_1"/>
    <property type="match status" value="1"/>
</dbReference>
<feature type="non-terminal residue" evidence="3">
    <location>
        <position position="1"/>
    </location>
</feature>
<sequence>KVKKNKNKKKKKKDIGPKLKTKLWKHQRITAKRVLRGVQKGKRGFADASAVGAGKTLSALASAVYLWQERHKNNQPNNGFLVLLPNINASVFELFDLTKKTIDGKIMPEESLFHQDNSILLTTLGRCRDHPLAKQWSLVIIDECTSVQNESALQTAEAWRQVVSSDCGVLMLSATFFRSRFTKLFYMIRMLGSCIPREGHYLNALLSEHIICHVPDKRRTWQIDYIGVPMPKKLREEYDEIQSNRRDLFDNKSLYLQLRQFISKKFEDIIIEEIAKEARQLVKAKRRPLIFANTKKEKEKIVDCLGMKPNSFENASCNSFVIIGHSSTQNNNKICSIIDGLKHCRVFTTHEAAYGLNMQHECDCIISRPQSGDLMEQMKGRIDRPGQKRDELILKILFADNTIEEAEASNIRMCGQFIRQYLDPLSETFANMVLEQGIQSIKKAFEHMLENENTNGRGRKNNRPTKKKQQKKQEKFESEQNESSGEEETTTKASKKKRKSQKEKKTKKTKTKKTKTKKTKTKSKEKTSSEKKKKKKSKKDT</sequence>
<dbReference type="SMART" id="SM00487">
    <property type="entry name" value="DEXDc"/>
    <property type="match status" value="1"/>
</dbReference>
<dbReference type="GO" id="GO:0005524">
    <property type="term" value="F:ATP binding"/>
    <property type="evidence" value="ECO:0007669"/>
    <property type="project" value="InterPro"/>
</dbReference>
<proteinExistence type="predicted"/>
<evidence type="ECO:0000256" key="1">
    <source>
        <dbReference type="SAM" id="MobiDB-lite"/>
    </source>
</evidence>